<organism evidence="4 5">
    <name type="scientific">Pseudomonas fontis</name>
    <dbReference type="NCBI Taxonomy" id="2942633"/>
    <lineage>
        <taxon>Bacteria</taxon>
        <taxon>Pseudomonadati</taxon>
        <taxon>Pseudomonadota</taxon>
        <taxon>Gammaproteobacteria</taxon>
        <taxon>Pseudomonadales</taxon>
        <taxon>Pseudomonadaceae</taxon>
        <taxon>Pseudomonas</taxon>
    </lineage>
</organism>
<keyword evidence="1" id="KW-0812">Transmembrane</keyword>
<keyword evidence="1" id="KW-0472">Membrane</keyword>
<name>A0ABT5NT53_9PSED</name>
<gene>
    <name evidence="4" type="ORF">M5G11_12425</name>
</gene>
<feature type="domain" description="FecR protein" evidence="2">
    <location>
        <begin position="107"/>
        <end position="198"/>
    </location>
</feature>
<dbReference type="Pfam" id="PF04773">
    <property type="entry name" value="FecR"/>
    <property type="match status" value="1"/>
</dbReference>
<comment type="caution">
    <text evidence="4">The sequence shown here is derived from an EMBL/GenBank/DDBJ whole genome shotgun (WGS) entry which is preliminary data.</text>
</comment>
<feature type="domain" description="FecR N-terminal" evidence="3">
    <location>
        <begin position="14"/>
        <end position="54"/>
    </location>
</feature>
<evidence type="ECO:0000259" key="2">
    <source>
        <dbReference type="Pfam" id="PF04773"/>
    </source>
</evidence>
<reference evidence="4 5" key="1">
    <citation type="submission" date="2022-05" db="EMBL/GenBank/DDBJ databases">
        <title>Novel Pseudomonas spp. Isolated from a Rainbow Trout Aquaculture Facility.</title>
        <authorList>
            <person name="Testerman T."/>
            <person name="Graf J."/>
        </authorList>
    </citation>
    <scope>NUCLEOTIDE SEQUENCE [LARGE SCALE GENOMIC DNA]</scope>
    <source>
        <strain evidence="4 5">ID681</strain>
    </source>
</reference>
<dbReference type="EMBL" id="JAMDGY010000027">
    <property type="protein sequence ID" value="MDD0991344.1"/>
    <property type="molecule type" value="Genomic_DNA"/>
</dbReference>
<dbReference type="Proteomes" id="UP001148203">
    <property type="component" value="Unassembled WGS sequence"/>
</dbReference>
<keyword evidence="1" id="KW-1133">Transmembrane helix</keyword>
<proteinExistence type="predicted"/>
<evidence type="ECO:0000313" key="5">
    <source>
        <dbReference type="Proteomes" id="UP001148203"/>
    </source>
</evidence>
<sequence length="309" mass="34248">MTVTPDHIADTQAQALQWFTRLRAEDVGKDERLAFEAWQAIPENALAFGDVEALWLTLEMPARRVRKVDQVKPQRSGWPLLATAASLLLAAGIGWLQWPTLQRLNSDYATSAGERREIILADGSTLRLDSASAVDVDLSGATRKVHLRQGRLFVDVVHDGRPFVVEVDKAQVRVLGTQFSVGRRDAGDEVVLLKGKVEVNAGNDSRVLAPGQRLNIHGQRLDPIQTVDAERLLAWRDGQLRVRDVPLREVLQQLADYQGSRLLLLNEAAGQRLVSGSFNLDQADNAFDALITSQKLNANNFAGQWIIVR</sequence>
<feature type="transmembrane region" description="Helical" evidence="1">
    <location>
        <begin position="77"/>
        <end position="98"/>
    </location>
</feature>
<dbReference type="InterPro" id="IPR032623">
    <property type="entry name" value="FecR_N"/>
</dbReference>
<evidence type="ECO:0000256" key="1">
    <source>
        <dbReference type="SAM" id="Phobius"/>
    </source>
</evidence>
<accession>A0ABT5NT53</accession>
<keyword evidence="5" id="KW-1185">Reference proteome</keyword>
<dbReference type="PANTHER" id="PTHR30273:SF2">
    <property type="entry name" value="PROTEIN FECR"/>
    <property type="match status" value="1"/>
</dbReference>
<protein>
    <submittedName>
        <fullName evidence="4">FecR domain-containing protein</fullName>
    </submittedName>
</protein>
<dbReference type="RefSeq" id="WP_273911571.1">
    <property type="nucleotide sequence ID" value="NZ_JAMDGX010000043.1"/>
</dbReference>
<evidence type="ECO:0000313" key="4">
    <source>
        <dbReference type="EMBL" id="MDD0991344.1"/>
    </source>
</evidence>
<evidence type="ECO:0000259" key="3">
    <source>
        <dbReference type="Pfam" id="PF16220"/>
    </source>
</evidence>
<dbReference type="PIRSF" id="PIRSF018266">
    <property type="entry name" value="FecR"/>
    <property type="match status" value="1"/>
</dbReference>
<dbReference type="InterPro" id="IPR006860">
    <property type="entry name" value="FecR"/>
</dbReference>
<dbReference type="Gene3D" id="2.60.120.1440">
    <property type="match status" value="1"/>
</dbReference>
<dbReference type="Gene3D" id="3.55.50.30">
    <property type="match status" value="1"/>
</dbReference>
<dbReference type="Pfam" id="PF16220">
    <property type="entry name" value="DUF4880"/>
    <property type="match status" value="1"/>
</dbReference>
<dbReference type="PANTHER" id="PTHR30273">
    <property type="entry name" value="PERIPLASMIC SIGNAL SENSOR AND SIGMA FACTOR ACTIVATOR FECR-RELATED"/>
    <property type="match status" value="1"/>
</dbReference>
<dbReference type="InterPro" id="IPR012373">
    <property type="entry name" value="Ferrdict_sens_TM"/>
</dbReference>